<organism evidence="2 3">
    <name type="scientific">Babesia microti (strain RI)</name>
    <dbReference type="NCBI Taxonomy" id="1133968"/>
    <lineage>
        <taxon>Eukaryota</taxon>
        <taxon>Sar</taxon>
        <taxon>Alveolata</taxon>
        <taxon>Apicomplexa</taxon>
        <taxon>Aconoidasida</taxon>
        <taxon>Piroplasmida</taxon>
        <taxon>Babesiidae</taxon>
        <taxon>Babesia</taxon>
    </lineage>
</organism>
<name>I7IA43_BABMR</name>
<proteinExistence type="predicted"/>
<accession>I7IA43</accession>
<keyword evidence="1" id="KW-1133">Transmembrane helix</keyword>
<gene>
    <name evidence="2" type="ORF">BmR1_04g09735</name>
</gene>
<sequence>MDMGMRQSCMYIRIPSCTSYQYVRPIALWILGIGASASLLSRSSLLYDHEVALTAANSVTNYLQIDPNATYIRVTSAKKDSLGFWARSTLQLITTNNTIDIKTTLKCDTFSENQFNLINYVKEPFLIKRHLKQLFGLYNKHSKQIGPIIDCDKRWKLVELVTDTDFKMRNNDINLDKLKDLQLSQMEDVADKNIQSTSRIYSLLFAMTASIIASAISLLKLTISYRSTKECIKFVNKVAINFHKKQTCTVKRNEGVVKSNYFDGKVYLSDNTCLKIVACRPNEFSHFTTHVCKYEDSNLRRIC</sequence>
<reference evidence="2 3" key="1">
    <citation type="journal article" date="2012" name="Nucleic Acids Res.">
        <title>Sequencing of the smallest Apicomplexan genome from the human pathogen Babesia microti.</title>
        <authorList>
            <person name="Cornillot E."/>
            <person name="Hadj-Kaddour K."/>
            <person name="Dassouli A."/>
            <person name="Noel B."/>
            <person name="Ranwez V."/>
            <person name="Vacherie B."/>
            <person name="Augagneur Y."/>
            <person name="Bres V."/>
            <person name="Duclos A."/>
            <person name="Randazzo S."/>
            <person name="Carcy B."/>
            <person name="Debierre-Grockiego F."/>
            <person name="Delbecq S."/>
            <person name="Moubri-Menage K."/>
            <person name="Shams-Eldin H."/>
            <person name="Usmani-Brown S."/>
            <person name="Bringaud F."/>
            <person name="Wincker P."/>
            <person name="Vivares C.P."/>
            <person name="Schwarz R.T."/>
            <person name="Schetters T.P."/>
            <person name="Krause P.J."/>
            <person name="Gorenflot A."/>
            <person name="Berry V."/>
            <person name="Barbe V."/>
            <person name="Ben Mamoun C."/>
        </authorList>
    </citation>
    <scope>NUCLEOTIDE SEQUENCE [LARGE SCALE GENOMIC DNA]</scope>
    <source>
        <strain evidence="2 3">RI</strain>
    </source>
</reference>
<reference evidence="2 3" key="2">
    <citation type="journal article" date="2013" name="PLoS ONE">
        <title>Whole genome mapping and re-organization of the nuclear and mitochondrial genomes of Babesia microti isolates.</title>
        <authorList>
            <person name="Cornillot E."/>
            <person name="Dassouli A."/>
            <person name="Garg A."/>
            <person name="Pachikara N."/>
            <person name="Randazzo S."/>
            <person name="Depoix D."/>
            <person name="Carcy B."/>
            <person name="Delbecq S."/>
            <person name="Frutos R."/>
            <person name="Silva J.C."/>
            <person name="Sutton R."/>
            <person name="Krause P.J."/>
            <person name="Mamoun C.B."/>
        </authorList>
    </citation>
    <scope>NUCLEOTIDE SEQUENCE [LARGE SCALE GENOMIC DNA]</scope>
    <source>
        <strain evidence="2 3">RI</strain>
    </source>
</reference>
<keyword evidence="3" id="KW-1185">Reference proteome</keyword>
<dbReference type="KEGG" id="bmic:BmR1_04g09735"/>
<evidence type="ECO:0000256" key="1">
    <source>
        <dbReference type="SAM" id="Phobius"/>
    </source>
</evidence>
<dbReference type="AlphaFoldDB" id="I7IA43"/>
<dbReference type="RefSeq" id="XP_012650522.1">
    <property type="nucleotide sequence ID" value="XM_012795068.1"/>
</dbReference>
<feature type="transmembrane region" description="Helical" evidence="1">
    <location>
        <begin position="200"/>
        <end position="219"/>
    </location>
</feature>
<dbReference type="EMBL" id="LN871599">
    <property type="protein sequence ID" value="CCF76114.1"/>
    <property type="molecule type" value="Genomic_DNA"/>
</dbReference>
<dbReference type="VEuPathDB" id="PiroplasmaDB:BmR1_04g09735"/>
<dbReference type="GeneID" id="24426569"/>
<keyword evidence="1" id="KW-0472">Membrane</keyword>
<evidence type="ECO:0000313" key="2">
    <source>
        <dbReference type="EMBL" id="CCF76114.1"/>
    </source>
</evidence>
<reference evidence="2 3" key="3">
    <citation type="journal article" date="2016" name="Sci. Rep.">
        <title>Genome-wide diversity and gene expression profiling of Babesia microti isolates identify polymorphic genes that mediate host-pathogen interactions.</title>
        <authorList>
            <person name="Silva J.C."/>
            <person name="Cornillot E."/>
            <person name="McCracken C."/>
            <person name="Usmani-Brown S."/>
            <person name="Dwivedi A."/>
            <person name="Ifeonu O.O."/>
            <person name="Crabtree J."/>
            <person name="Gotia H.T."/>
            <person name="Virji A.Z."/>
            <person name="Reynes C."/>
            <person name="Colinge J."/>
            <person name="Kumar V."/>
            <person name="Lawres L."/>
            <person name="Pazzi J.E."/>
            <person name="Pablo J.V."/>
            <person name="Hung C."/>
            <person name="Brancato J."/>
            <person name="Kumari P."/>
            <person name="Orvis J."/>
            <person name="Tretina K."/>
            <person name="Chibucos M."/>
            <person name="Ott S."/>
            <person name="Sadzewicz L."/>
            <person name="Sengamalay N."/>
            <person name="Shetty A.C."/>
            <person name="Su Q."/>
            <person name="Tallon L."/>
            <person name="Fraser C.M."/>
            <person name="Frutos R."/>
            <person name="Molina D.M."/>
            <person name="Krause P.J."/>
            <person name="Ben Mamoun C."/>
        </authorList>
    </citation>
    <scope>NUCLEOTIDE SEQUENCE [LARGE SCALE GENOMIC DNA]</scope>
    <source>
        <strain evidence="2 3">RI</strain>
    </source>
</reference>
<evidence type="ECO:0000313" key="3">
    <source>
        <dbReference type="Proteomes" id="UP000002899"/>
    </source>
</evidence>
<dbReference type="Proteomes" id="UP000002899">
    <property type="component" value="Chromosome IV"/>
</dbReference>
<keyword evidence="1" id="KW-0812">Transmembrane</keyword>
<protein>
    <submittedName>
        <fullName evidence="2">Uncharacterized protein</fullName>
    </submittedName>
</protein>